<evidence type="ECO:0008006" key="4">
    <source>
        <dbReference type="Google" id="ProtNLM"/>
    </source>
</evidence>
<dbReference type="Proteomes" id="UP000282312">
    <property type="component" value="Unassembled WGS sequence"/>
</dbReference>
<dbReference type="Pfam" id="PF09954">
    <property type="entry name" value="DUF2188"/>
    <property type="match status" value="1"/>
</dbReference>
<dbReference type="RefSeq" id="WP_124775018.1">
    <property type="nucleotide sequence ID" value="NZ_JBEZFR010000003.1"/>
</dbReference>
<organism evidence="2 3">
    <name type="scientific">Micromonospora inaquosa</name>
    <dbReference type="NCBI Taxonomy" id="2203716"/>
    <lineage>
        <taxon>Bacteria</taxon>
        <taxon>Bacillati</taxon>
        <taxon>Actinomycetota</taxon>
        <taxon>Actinomycetes</taxon>
        <taxon>Micromonosporales</taxon>
        <taxon>Micromonosporaceae</taxon>
        <taxon>Micromonospora</taxon>
    </lineage>
</organism>
<keyword evidence="3" id="KW-1185">Reference proteome</keyword>
<feature type="compositionally biased region" description="Basic and acidic residues" evidence="1">
    <location>
        <begin position="62"/>
        <end position="78"/>
    </location>
</feature>
<accession>A0A3N9WEV5</accession>
<evidence type="ECO:0000313" key="2">
    <source>
        <dbReference type="EMBL" id="RQW99424.1"/>
    </source>
</evidence>
<gene>
    <name evidence="2" type="ORF">DLJ59_24905</name>
</gene>
<evidence type="ECO:0000256" key="1">
    <source>
        <dbReference type="SAM" id="MobiDB-lite"/>
    </source>
</evidence>
<sequence>MAKPGKPVHVVPHDDGWAVRREGSERASSVHGTQAEAERQGRTAARASETEFYLHNRLGQIRARDSYGNDPNPPKDKD</sequence>
<dbReference type="EMBL" id="QGSZ01000270">
    <property type="protein sequence ID" value="RQW99424.1"/>
    <property type="molecule type" value="Genomic_DNA"/>
</dbReference>
<reference evidence="2 3" key="1">
    <citation type="submission" date="2018-05" db="EMBL/GenBank/DDBJ databases">
        <title>Micromonospora from Atacama Desert.</title>
        <authorList>
            <person name="Carro L."/>
            <person name="Goodfellow M."/>
            <person name="Klenk H.-P."/>
        </authorList>
    </citation>
    <scope>NUCLEOTIDE SEQUENCE [LARGE SCALE GENOMIC DNA]</scope>
    <source>
        <strain evidence="2 3">LB39</strain>
    </source>
</reference>
<comment type="caution">
    <text evidence="2">The sequence shown here is derived from an EMBL/GenBank/DDBJ whole genome shotgun (WGS) entry which is preliminary data.</text>
</comment>
<name>A0A3N9WEV5_9ACTN</name>
<dbReference type="OrthoDB" id="5194813at2"/>
<proteinExistence type="predicted"/>
<protein>
    <recommendedName>
        <fullName evidence="4">DUF2188 domain-containing protein</fullName>
    </recommendedName>
</protein>
<dbReference type="InterPro" id="IPR018691">
    <property type="entry name" value="DUF2188"/>
</dbReference>
<dbReference type="AlphaFoldDB" id="A0A3N9WEV5"/>
<evidence type="ECO:0000313" key="3">
    <source>
        <dbReference type="Proteomes" id="UP000282312"/>
    </source>
</evidence>
<feature type="region of interest" description="Disordered" evidence="1">
    <location>
        <begin position="19"/>
        <end position="78"/>
    </location>
</feature>